<protein>
    <submittedName>
        <fullName evidence="2">Uncharacterized protein</fullName>
    </submittedName>
</protein>
<sequence length="181" mass="20961">MGGEEERKGERVRCGDERERTGEDRKMKRKQEKMWKVRYRGGNEKIGRGRGEDDEEKEGEDGESDVEERKERRERFKRSDPQRQREGQTAQVRRDHQLIGSVYVCLFVLMSICQCGADNHGNTRGGSLPRAHGRSEASTARDRSGLRREETGKERRQEIGLDGTGNTREEKDREETENVAH</sequence>
<feature type="compositionally biased region" description="Acidic residues" evidence="1">
    <location>
        <begin position="52"/>
        <end position="66"/>
    </location>
</feature>
<name>A0A9N7U0A7_PLEPL</name>
<comment type="caution">
    <text evidence="2">The sequence shown here is derived from an EMBL/GenBank/DDBJ whole genome shotgun (WGS) entry which is preliminary data.</text>
</comment>
<feature type="region of interest" description="Disordered" evidence="1">
    <location>
        <begin position="1"/>
        <end position="92"/>
    </location>
</feature>
<reference evidence="2" key="1">
    <citation type="submission" date="2020-03" db="EMBL/GenBank/DDBJ databases">
        <authorList>
            <person name="Weist P."/>
        </authorList>
    </citation>
    <scope>NUCLEOTIDE SEQUENCE</scope>
</reference>
<accession>A0A9N7U0A7</accession>
<evidence type="ECO:0000256" key="1">
    <source>
        <dbReference type="SAM" id="MobiDB-lite"/>
    </source>
</evidence>
<feature type="compositionally biased region" description="Basic residues" evidence="1">
    <location>
        <begin position="27"/>
        <end position="39"/>
    </location>
</feature>
<feature type="compositionally biased region" description="Basic and acidic residues" evidence="1">
    <location>
        <begin position="167"/>
        <end position="181"/>
    </location>
</feature>
<feature type="compositionally biased region" description="Basic and acidic residues" evidence="1">
    <location>
        <begin position="41"/>
        <end position="51"/>
    </location>
</feature>
<gene>
    <name evidence="2" type="ORF">PLEPLA_LOCUS9775</name>
</gene>
<dbReference type="Proteomes" id="UP001153269">
    <property type="component" value="Unassembled WGS sequence"/>
</dbReference>
<organism evidence="2 3">
    <name type="scientific">Pleuronectes platessa</name>
    <name type="common">European plaice</name>
    <dbReference type="NCBI Taxonomy" id="8262"/>
    <lineage>
        <taxon>Eukaryota</taxon>
        <taxon>Metazoa</taxon>
        <taxon>Chordata</taxon>
        <taxon>Craniata</taxon>
        <taxon>Vertebrata</taxon>
        <taxon>Euteleostomi</taxon>
        <taxon>Actinopterygii</taxon>
        <taxon>Neopterygii</taxon>
        <taxon>Teleostei</taxon>
        <taxon>Neoteleostei</taxon>
        <taxon>Acanthomorphata</taxon>
        <taxon>Carangaria</taxon>
        <taxon>Pleuronectiformes</taxon>
        <taxon>Pleuronectoidei</taxon>
        <taxon>Pleuronectidae</taxon>
        <taxon>Pleuronectes</taxon>
    </lineage>
</organism>
<keyword evidence="3" id="KW-1185">Reference proteome</keyword>
<feature type="compositionally biased region" description="Basic and acidic residues" evidence="1">
    <location>
        <begin position="1"/>
        <end position="26"/>
    </location>
</feature>
<evidence type="ECO:0000313" key="3">
    <source>
        <dbReference type="Proteomes" id="UP001153269"/>
    </source>
</evidence>
<proteinExistence type="predicted"/>
<evidence type="ECO:0000313" key="2">
    <source>
        <dbReference type="EMBL" id="CAB1421887.1"/>
    </source>
</evidence>
<feature type="compositionally biased region" description="Basic and acidic residues" evidence="1">
    <location>
        <begin position="133"/>
        <end position="159"/>
    </location>
</feature>
<dbReference type="AlphaFoldDB" id="A0A9N7U0A7"/>
<feature type="compositionally biased region" description="Basic and acidic residues" evidence="1">
    <location>
        <begin position="67"/>
        <end position="92"/>
    </location>
</feature>
<feature type="region of interest" description="Disordered" evidence="1">
    <location>
        <begin position="123"/>
        <end position="181"/>
    </location>
</feature>
<dbReference type="EMBL" id="CADEAL010000551">
    <property type="protein sequence ID" value="CAB1421887.1"/>
    <property type="molecule type" value="Genomic_DNA"/>
</dbReference>